<reference evidence="2" key="1">
    <citation type="submission" date="2021-06" db="EMBL/GenBank/DDBJ databases">
        <title>Comparative genomics, transcriptomics and evolutionary studies reveal genomic signatures of adaptation to plant cell wall in hemibiotrophic fungi.</title>
        <authorList>
            <consortium name="DOE Joint Genome Institute"/>
            <person name="Baroncelli R."/>
            <person name="Diaz J.F."/>
            <person name="Benocci T."/>
            <person name="Peng M."/>
            <person name="Battaglia E."/>
            <person name="Haridas S."/>
            <person name="Andreopoulos W."/>
            <person name="Labutti K."/>
            <person name="Pangilinan J."/>
            <person name="Floch G.L."/>
            <person name="Makela M.R."/>
            <person name="Henrissat B."/>
            <person name="Grigoriev I.V."/>
            <person name="Crouch J.A."/>
            <person name="De Vries R.P."/>
            <person name="Sukno S.A."/>
            <person name="Thon M.R."/>
        </authorList>
    </citation>
    <scope>NUCLEOTIDE SEQUENCE</scope>
    <source>
        <strain evidence="2">CBS 193.32</strain>
    </source>
</reference>
<feature type="signal peptide" evidence="1">
    <location>
        <begin position="1"/>
        <end position="22"/>
    </location>
</feature>
<keyword evidence="1" id="KW-0732">Signal</keyword>
<organism evidence="2 3">
    <name type="scientific">Colletotrichum godetiae</name>
    <dbReference type="NCBI Taxonomy" id="1209918"/>
    <lineage>
        <taxon>Eukaryota</taxon>
        <taxon>Fungi</taxon>
        <taxon>Dikarya</taxon>
        <taxon>Ascomycota</taxon>
        <taxon>Pezizomycotina</taxon>
        <taxon>Sordariomycetes</taxon>
        <taxon>Hypocreomycetidae</taxon>
        <taxon>Glomerellales</taxon>
        <taxon>Glomerellaceae</taxon>
        <taxon>Colletotrichum</taxon>
        <taxon>Colletotrichum acutatum species complex</taxon>
    </lineage>
</organism>
<evidence type="ECO:0000313" key="2">
    <source>
        <dbReference type="EMBL" id="KAK1656885.1"/>
    </source>
</evidence>
<dbReference type="EMBL" id="JAHMHR010000114">
    <property type="protein sequence ID" value="KAK1656885.1"/>
    <property type="molecule type" value="Genomic_DNA"/>
</dbReference>
<dbReference type="AlphaFoldDB" id="A0AAJ0A5K9"/>
<evidence type="ECO:0000256" key="1">
    <source>
        <dbReference type="SAM" id="SignalP"/>
    </source>
</evidence>
<name>A0AAJ0A5K9_9PEZI</name>
<dbReference type="Proteomes" id="UP001224890">
    <property type="component" value="Unassembled WGS sequence"/>
</dbReference>
<gene>
    <name evidence="2" type="ORF">BDP55DRAFT_687569</name>
</gene>
<keyword evidence="3" id="KW-1185">Reference proteome</keyword>
<dbReference type="RefSeq" id="XP_060421649.1">
    <property type="nucleotide sequence ID" value="XM_060576581.1"/>
</dbReference>
<sequence length="72" mass="7391">MSHRSWTLAVLALQLAVDAVNAASAVEILSQVPSCAVSHCGISQAFVALKHLPSSLSASAAHSSRPPAIQKT</sequence>
<comment type="caution">
    <text evidence="2">The sequence shown here is derived from an EMBL/GenBank/DDBJ whole genome shotgun (WGS) entry which is preliminary data.</text>
</comment>
<evidence type="ECO:0008006" key="4">
    <source>
        <dbReference type="Google" id="ProtNLM"/>
    </source>
</evidence>
<feature type="chain" id="PRO_5042468152" description="Secreted protein" evidence="1">
    <location>
        <begin position="23"/>
        <end position="72"/>
    </location>
</feature>
<evidence type="ECO:0000313" key="3">
    <source>
        <dbReference type="Proteomes" id="UP001224890"/>
    </source>
</evidence>
<proteinExistence type="predicted"/>
<dbReference type="GeneID" id="85461107"/>
<accession>A0AAJ0A5K9</accession>
<protein>
    <recommendedName>
        <fullName evidence="4">Secreted protein</fullName>
    </recommendedName>
</protein>